<evidence type="ECO:0000256" key="1">
    <source>
        <dbReference type="SAM" id="Phobius"/>
    </source>
</evidence>
<feature type="transmembrane region" description="Helical" evidence="1">
    <location>
        <begin position="105"/>
        <end position="125"/>
    </location>
</feature>
<dbReference type="PIRSF" id="PIRSF009160">
    <property type="entry name" value="UCP009160"/>
    <property type="match status" value="1"/>
</dbReference>
<accession>A0A6J6SLH7</accession>
<feature type="transmembrane region" description="Helical" evidence="1">
    <location>
        <begin position="131"/>
        <end position="152"/>
    </location>
</feature>
<reference evidence="2" key="1">
    <citation type="submission" date="2020-05" db="EMBL/GenBank/DDBJ databases">
        <authorList>
            <person name="Chiriac C."/>
            <person name="Salcher M."/>
            <person name="Ghai R."/>
            <person name="Kavagutti S V."/>
        </authorList>
    </citation>
    <scope>NUCLEOTIDE SEQUENCE</scope>
</reference>
<dbReference type="AlphaFoldDB" id="A0A6J6SLH7"/>
<organism evidence="2">
    <name type="scientific">freshwater metagenome</name>
    <dbReference type="NCBI Taxonomy" id="449393"/>
    <lineage>
        <taxon>unclassified sequences</taxon>
        <taxon>metagenomes</taxon>
        <taxon>ecological metagenomes</taxon>
    </lineage>
</organism>
<feature type="transmembrane region" description="Helical" evidence="1">
    <location>
        <begin position="164"/>
        <end position="187"/>
    </location>
</feature>
<evidence type="ECO:0000313" key="2">
    <source>
        <dbReference type="EMBL" id="CAB4735731.1"/>
    </source>
</evidence>
<feature type="transmembrane region" description="Helical" evidence="1">
    <location>
        <begin position="46"/>
        <end position="66"/>
    </location>
</feature>
<sequence>MPNPVLSTKRFDKIHEEDQAGWAAATRTSDSSTPTRADRVMTANGTFARLFVLVALLLAGGAFGWSQVTVSSAGTVSVPSWLIVTAIGGFIVAMVCAFNPKSAPFMAPVYAVIEGIFLGAISHMFEARWDGIVLQAILVTVGVFIATLVLYVTGVVKVTKKFAMVVIGATFGIFFMYLAGMLMSLFGVDVMFWNQPSPLGIIVSLVIAIVAALNLFLDFEFIKQASQAGSPAYMEWYGAFGLTVTLVWLYFEVLRLLSLLRG</sequence>
<keyword evidence="1" id="KW-0812">Transmembrane</keyword>
<feature type="transmembrane region" description="Helical" evidence="1">
    <location>
        <begin position="233"/>
        <end position="251"/>
    </location>
</feature>
<dbReference type="PANTHER" id="PTHR41282:SF1">
    <property type="entry name" value="CONSERVED TRANSMEMBRANE PROTEIN-RELATED"/>
    <property type="match status" value="1"/>
</dbReference>
<feature type="transmembrane region" description="Helical" evidence="1">
    <location>
        <begin position="78"/>
        <end position="98"/>
    </location>
</feature>
<dbReference type="Pfam" id="PF12811">
    <property type="entry name" value="BaxI_1"/>
    <property type="match status" value="1"/>
</dbReference>
<protein>
    <submittedName>
        <fullName evidence="2">Unannotated protein</fullName>
    </submittedName>
</protein>
<proteinExistence type="predicted"/>
<gene>
    <name evidence="2" type="ORF">UFOPK2683_01573</name>
</gene>
<keyword evidence="1" id="KW-1133">Transmembrane helix</keyword>
<keyword evidence="1" id="KW-0472">Membrane</keyword>
<name>A0A6J6SLH7_9ZZZZ</name>
<feature type="transmembrane region" description="Helical" evidence="1">
    <location>
        <begin position="199"/>
        <end position="221"/>
    </location>
</feature>
<dbReference type="EMBL" id="CAEZYK010000132">
    <property type="protein sequence ID" value="CAB4735731.1"/>
    <property type="molecule type" value="Genomic_DNA"/>
</dbReference>
<dbReference type="InterPro" id="IPR010539">
    <property type="entry name" value="BaxI_1-like"/>
</dbReference>
<dbReference type="PANTHER" id="PTHR41282">
    <property type="entry name" value="CONSERVED TRANSMEMBRANE PROTEIN-RELATED"/>
    <property type="match status" value="1"/>
</dbReference>